<accession>A0A0E9U2I3</accession>
<proteinExistence type="predicted"/>
<protein>
    <submittedName>
        <fullName evidence="2">Uncharacterized protein</fullName>
    </submittedName>
</protein>
<reference evidence="2" key="2">
    <citation type="journal article" date="2015" name="Fish Shellfish Immunol.">
        <title>Early steps in the European eel (Anguilla anguilla)-Vibrio vulnificus interaction in the gills: Role of the RtxA13 toxin.</title>
        <authorList>
            <person name="Callol A."/>
            <person name="Pajuelo D."/>
            <person name="Ebbesson L."/>
            <person name="Teles M."/>
            <person name="MacKenzie S."/>
            <person name="Amaro C."/>
        </authorList>
    </citation>
    <scope>NUCLEOTIDE SEQUENCE</scope>
</reference>
<reference evidence="2" key="1">
    <citation type="submission" date="2014-11" db="EMBL/GenBank/DDBJ databases">
        <authorList>
            <person name="Amaro Gonzalez C."/>
        </authorList>
    </citation>
    <scope>NUCLEOTIDE SEQUENCE</scope>
</reference>
<feature type="region of interest" description="Disordered" evidence="1">
    <location>
        <begin position="1"/>
        <end position="31"/>
    </location>
</feature>
<dbReference type="EMBL" id="GBXM01049197">
    <property type="protein sequence ID" value="JAH59380.1"/>
    <property type="molecule type" value="Transcribed_RNA"/>
</dbReference>
<sequence length="72" mass="8283">MFTFTFHLSLTPGPPPPSKMGNKEEGKISPPSVQNKFRINSHLFIIFSSLCCAHQSFLYWVEWNKSSPFHVQ</sequence>
<name>A0A0E9U2I3_ANGAN</name>
<dbReference type="AlphaFoldDB" id="A0A0E9U2I3"/>
<evidence type="ECO:0000313" key="2">
    <source>
        <dbReference type="EMBL" id="JAH59380.1"/>
    </source>
</evidence>
<organism evidence="2">
    <name type="scientific">Anguilla anguilla</name>
    <name type="common">European freshwater eel</name>
    <name type="synonym">Muraena anguilla</name>
    <dbReference type="NCBI Taxonomy" id="7936"/>
    <lineage>
        <taxon>Eukaryota</taxon>
        <taxon>Metazoa</taxon>
        <taxon>Chordata</taxon>
        <taxon>Craniata</taxon>
        <taxon>Vertebrata</taxon>
        <taxon>Euteleostomi</taxon>
        <taxon>Actinopterygii</taxon>
        <taxon>Neopterygii</taxon>
        <taxon>Teleostei</taxon>
        <taxon>Anguilliformes</taxon>
        <taxon>Anguillidae</taxon>
        <taxon>Anguilla</taxon>
    </lineage>
</organism>
<evidence type="ECO:0000256" key="1">
    <source>
        <dbReference type="SAM" id="MobiDB-lite"/>
    </source>
</evidence>